<dbReference type="Proteomes" id="UP000037931">
    <property type="component" value="Unassembled WGS sequence"/>
</dbReference>
<evidence type="ECO:0000313" key="2">
    <source>
        <dbReference type="Proteomes" id="UP000037931"/>
    </source>
</evidence>
<evidence type="ECO:0008006" key="3">
    <source>
        <dbReference type="Google" id="ProtNLM"/>
    </source>
</evidence>
<dbReference type="GO" id="GO:0016020">
    <property type="term" value="C:membrane"/>
    <property type="evidence" value="ECO:0007669"/>
    <property type="project" value="InterPro"/>
</dbReference>
<reference evidence="1 2" key="1">
    <citation type="journal article" date="2015" name="PLoS ONE">
        <title>Rice-Infecting Pseudomonas Genomes Are Highly Accessorized and Harbor Multiple Putative Virulence Mechanisms to Cause Sheath Brown Rot.</title>
        <authorList>
            <person name="Quibod I.L."/>
            <person name="Grande G."/>
            <person name="Oreiro E.G."/>
            <person name="Borja F.N."/>
            <person name="Dossa G.S."/>
            <person name="Mauleon R."/>
            <person name="Cruz C.V."/>
            <person name="Oliva R."/>
        </authorList>
    </citation>
    <scope>NUCLEOTIDE SEQUENCE [LARGE SCALE GENOMIC DNA]</scope>
    <source>
        <strain evidence="1 2">IRRI 6609</strain>
    </source>
</reference>
<dbReference type="AlphaFoldDB" id="A0A0N0E269"/>
<comment type="caution">
    <text evidence="1">The sequence shown here is derived from an EMBL/GenBank/DDBJ whole genome shotgun (WGS) entry which is preliminary data.</text>
</comment>
<dbReference type="EMBL" id="JSYZ01000019">
    <property type="protein sequence ID" value="KPA88536.1"/>
    <property type="molecule type" value="Genomic_DNA"/>
</dbReference>
<dbReference type="PANTHER" id="PTHR38831:SF2">
    <property type="entry name" value="TYPE II SECRETION SYSTEM PROTEIN K"/>
    <property type="match status" value="1"/>
</dbReference>
<dbReference type="STRING" id="50340.PF66_04900"/>
<proteinExistence type="predicted"/>
<dbReference type="RefSeq" id="WP_054064013.1">
    <property type="nucleotide sequence ID" value="NZ_JSYZ01000019.1"/>
</dbReference>
<organism evidence="1 2">
    <name type="scientific">Pseudomonas asplenii</name>
    <dbReference type="NCBI Taxonomy" id="53407"/>
    <lineage>
        <taxon>Bacteria</taxon>
        <taxon>Pseudomonadati</taxon>
        <taxon>Pseudomonadota</taxon>
        <taxon>Gammaproteobacteria</taxon>
        <taxon>Pseudomonadales</taxon>
        <taxon>Pseudomonadaceae</taxon>
        <taxon>Pseudomonas</taxon>
    </lineage>
</organism>
<gene>
    <name evidence="1" type="ORF">PF66_04900</name>
</gene>
<dbReference type="InterPro" id="IPR005628">
    <property type="entry name" value="GspK"/>
</dbReference>
<dbReference type="PANTHER" id="PTHR38831">
    <property type="entry name" value="TYPE II SECRETION SYSTEM PROTEIN K"/>
    <property type="match status" value="1"/>
</dbReference>
<sequence length="241" mass="26261">MKTPSLHDTRGAALVLALWALALLSLMMAVVVGSVRLENRQSAYALQRTRALLAAESGLARVVQDLSGKTPTMIADGRRYHLTIEDAQLSLELHSERGKIDLNQVSAEDFEQVVRYLGASPGQARRLSRELAERRSASNPPRSVEALQLFAAMDRPLYARLAPNLTLWTGQARPDPDLATAPLRAALKLPPPVLESPAGPLYSARIKATLPSAVSATLSVTFLLNPQAGGLQLYRVLRWQE</sequence>
<accession>A0A0N0E269</accession>
<dbReference type="OrthoDB" id="6183040at2"/>
<name>A0A0N0E269_9PSED</name>
<dbReference type="GO" id="GO:0009306">
    <property type="term" value="P:protein secretion"/>
    <property type="evidence" value="ECO:0007669"/>
    <property type="project" value="InterPro"/>
</dbReference>
<dbReference type="PATRIC" id="fig|50340.43.peg.2202"/>
<keyword evidence="2" id="KW-1185">Reference proteome</keyword>
<evidence type="ECO:0000313" key="1">
    <source>
        <dbReference type="EMBL" id="KPA88536.1"/>
    </source>
</evidence>
<protein>
    <recommendedName>
        <fullName evidence="3">General secretion pathway protein K</fullName>
    </recommendedName>
</protein>